<evidence type="ECO:0000313" key="1">
    <source>
        <dbReference type="EnsemblMetazoa" id="MESCA001824-PA"/>
    </source>
</evidence>
<proteinExistence type="predicted"/>
<reference evidence="1" key="2">
    <citation type="submission" date="2015-06" db="UniProtKB">
        <authorList>
            <consortium name="EnsemblMetazoa"/>
        </authorList>
    </citation>
    <scope>IDENTIFICATION</scope>
</reference>
<name>T1GEQ3_MEGSC</name>
<dbReference type="EMBL" id="CAQQ02191797">
    <property type="status" value="NOT_ANNOTATED_CDS"/>
    <property type="molecule type" value="Genomic_DNA"/>
</dbReference>
<dbReference type="HOGENOM" id="CLU_3210332_0_0_1"/>
<reference evidence="2" key="1">
    <citation type="submission" date="2013-02" db="EMBL/GenBank/DDBJ databases">
        <authorList>
            <person name="Hughes D."/>
        </authorList>
    </citation>
    <scope>NUCLEOTIDE SEQUENCE</scope>
    <source>
        <strain>Durham</strain>
        <strain evidence="2">NC isolate 2 -- Noor lab</strain>
    </source>
</reference>
<evidence type="ECO:0000313" key="2">
    <source>
        <dbReference type="Proteomes" id="UP000015102"/>
    </source>
</evidence>
<dbReference type="STRING" id="36166.T1GEQ3"/>
<sequence length="45" mass="5416">MKEFLSTYLELIQNNHDMVGQVHSDFKRQFLDMTVDKLLEQFVLN</sequence>
<dbReference type="EnsemblMetazoa" id="MESCA001824-RA">
    <property type="protein sequence ID" value="MESCA001824-PA"/>
    <property type="gene ID" value="MESCA001824"/>
</dbReference>
<dbReference type="Proteomes" id="UP000015102">
    <property type="component" value="Unassembled WGS sequence"/>
</dbReference>
<organism evidence="1 2">
    <name type="scientific">Megaselia scalaris</name>
    <name type="common">Humpbacked fly</name>
    <name type="synonym">Phora scalaris</name>
    <dbReference type="NCBI Taxonomy" id="36166"/>
    <lineage>
        <taxon>Eukaryota</taxon>
        <taxon>Metazoa</taxon>
        <taxon>Ecdysozoa</taxon>
        <taxon>Arthropoda</taxon>
        <taxon>Hexapoda</taxon>
        <taxon>Insecta</taxon>
        <taxon>Pterygota</taxon>
        <taxon>Neoptera</taxon>
        <taxon>Endopterygota</taxon>
        <taxon>Diptera</taxon>
        <taxon>Brachycera</taxon>
        <taxon>Muscomorpha</taxon>
        <taxon>Platypezoidea</taxon>
        <taxon>Phoridae</taxon>
        <taxon>Megaseliini</taxon>
        <taxon>Megaselia</taxon>
    </lineage>
</organism>
<dbReference type="AlphaFoldDB" id="T1GEQ3"/>
<accession>T1GEQ3</accession>
<keyword evidence="2" id="KW-1185">Reference proteome</keyword>
<protein>
    <submittedName>
        <fullName evidence="1">Uncharacterized protein</fullName>
    </submittedName>
</protein>